<name>A0A517U5J7_9BACT</name>
<keyword evidence="3" id="KW-1185">Reference proteome</keyword>
<protein>
    <submittedName>
        <fullName evidence="2">Uncharacterized protein</fullName>
    </submittedName>
</protein>
<keyword evidence="1" id="KW-0812">Transmembrane</keyword>
<accession>A0A517U5J7</accession>
<evidence type="ECO:0000313" key="2">
    <source>
        <dbReference type="EMBL" id="QDT75898.1"/>
    </source>
</evidence>
<feature type="transmembrane region" description="Helical" evidence="1">
    <location>
        <begin position="54"/>
        <end position="75"/>
    </location>
</feature>
<sequence length="82" mass="9106">MPFPWTNFKLWKLLALAALPALTIGLWLAIPAYFQSLDPLLLTPREHDATARRLLAGGGLTFAGFILAFLARLFVSIERGPR</sequence>
<dbReference type="EMBL" id="CP036339">
    <property type="protein sequence ID" value="QDT75898.1"/>
    <property type="molecule type" value="Genomic_DNA"/>
</dbReference>
<keyword evidence="1" id="KW-0472">Membrane</keyword>
<feature type="transmembrane region" description="Helical" evidence="1">
    <location>
        <begin position="12"/>
        <end position="34"/>
    </location>
</feature>
<proteinExistence type="predicted"/>
<evidence type="ECO:0000256" key="1">
    <source>
        <dbReference type="SAM" id="Phobius"/>
    </source>
</evidence>
<organism evidence="2 3">
    <name type="scientific">Lacipirellula limnantheis</name>
    <dbReference type="NCBI Taxonomy" id="2528024"/>
    <lineage>
        <taxon>Bacteria</taxon>
        <taxon>Pseudomonadati</taxon>
        <taxon>Planctomycetota</taxon>
        <taxon>Planctomycetia</taxon>
        <taxon>Pirellulales</taxon>
        <taxon>Lacipirellulaceae</taxon>
        <taxon>Lacipirellula</taxon>
    </lineage>
</organism>
<keyword evidence="1" id="KW-1133">Transmembrane helix</keyword>
<dbReference type="Proteomes" id="UP000317909">
    <property type="component" value="Chromosome"/>
</dbReference>
<gene>
    <name evidence="2" type="ORF">I41_51430</name>
</gene>
<reference evidence="2 3" key="1">
    <citation type="submission" date="2019-02" db="EMBL/GenBank/DDBJ databases">
        <title>Deep-cultivation of Planctomycetes and their phenomic and genomic characterization uncovers novel biology.</title>
        <authorList>
            <person name="Wiegand S."/>
            <person name="Jogler M."/>
            <person name="Boedeker C."/>
            <person name="Pinto D."/>
            <person name="Vollmers J."/>
            <person name="Rivas-Marin E."/>
            <person name="Kohn T."/>
            <person name="Peeters S.H."/>
            <person name="Heuer A."/>
            <person name="Rast P."/>
            <person name="Oberbeckmann S."/>
            <person name="Bunk B."/>
            <person name="Jeske O."/>
            <person name="Meyerdierks A."/>
            <person name="Storesund J.E."/>
            <person name="Kallscheuer N."/>
            <person name="Luecker S."/>
            <person name="Lage O.M."/>
            <person name="Pohl T."/>
            <person name="Merkel B.J."/>
            <person name="Hornburger P."/>
            <person name="Mueller R.-W."/>
            <person name="Bruemmer F."/>
            <person name="Labrenz M."/>
            <person name="Spormann A.M."/>
            <person name="Op den Camp H."/>
            <person name="Overmann J."/>
            <person name="Amann R."/>
            <person name="Jetten M.S.M."/>
            <person name="Mascher T."/>
            <person name="Medema M.H."/>
            <person name="Devos D.P."/>
            <person name="Kaster A.-K."/>
            <person name="Ovreas L."/>
            <person name="Rohde M."/>
            <person name="Galperin M.Y."/>
            <person name="Jogler C."/>
        </authorList>
    </citation>
    <scope>NUCLEOTIDE SEQUENCE [LARGE SCALE GENOMIC DNA]</scope>
    <source>
        <strain evidence="2 3">I41</strain>
    </source>
</reference>
<dbReference type="KEGG" id="llh:I41_51430"/>
<dbReference type="AlphaFoldDB" id="A0A517U5J7"/>
<evidence type="ECO:0000313" key="3">
    <source>
        <dbReference type="Proteomes" id="UP000317909"/>
    </source>
</evidence>